<protein>
    <submittedName>
        <fullName evidence="1">Uncharacterized protein</fullName>
    </submittedName>
</protein>
<proteinExistence type="predicted"/>
<accession>A0A852VC66</accession>
<sequence length="148" mass="17361">MVFDATTLLACSTKNAAITLKAMANIWNETTKQARSMPLGWSGLRDFQRSPHDFRPFTTWYVRVCSFTFRFTNIQQLETCLEFFKQKTRASSRIPYRDLKPYVDAGLRGWEVQRWFDRLPMYLLEEPKRQKVVAALALANKRWLASLS</sequence>
<reference evidence="1 2" key="1">
    <citation type="submission" date="2020-07" db="EMBL/GenBank/DDBJ databases">
        <title>Genomic Encyclopedia of Type Strains, Phase IV (KMG-V): Genome sequencing to study the core and pangenomes of soil and plant-associated prokaryotes.</title>
        <authorList>
            <person name="Whitman W."/>
        </authorList>
    </citation>
    <scope>NUCLEOTIDE SEQUENCE [LARGE SCALE GENOMIC DNA]</scope>
    <source>
        <strain evidence="1 2">M8UP22</strain>
    </source>
</reference>
<evidence type="ECO:0000313" key="1">
    <source>
        <dbReference type="EMBL" id="NYF89057.1"/>
    </source>
</evidence>
<dbReference type="Proteomes" id="UP000564385">
    <property type="component" value="Unassembled WGS sequence"/>
</dbReference>
<evidence type="ECO:0000313" key="2">
    <source>
        <dbReference type="Proteomes" id="UP000564385"/>
    </source>
</evidence>
<comment type="caution">
    <text evidence="1">The sequence shown here is derived from an EMBL/GenBank/DDBJ whole genome shotgun (WGS) entry which is preliminary data.</text>
</comment>
<gene>
    <name evidence="1" type="ORF">HDF08_001124</name>
</gene>
<organism evidence="1 2">
    <name type="scientific">Tunturiibacter lichenicola</name>
    <dbReference type="NCBI Taxonomy" id="2051959"/>
    <lineage>
        <taxon>Bacteria</taxon>
        <taxon>Pseudomonadati</taxon>
        <taxon>Acidobacteriota</taxon>
        <taxon>Terriglobia</taxon>
        <taxon>Terriglobales</taxon>
        <taxon>Acidobacteriaceae</taxon>
        <taxon>Tunturiibacter</taxon>
    </lineage>
</organism>
<name>A0A852VC66_9BACT</name>
<dbReference type="EMBL" id="JACCCU010000001">
    <property type="protein sequence ID" value="NYF89057.1"/>
    <property type="molecule type" value="Genomic_DNA"/>
</dbReference>
<dbReference type="AlphaFoldDB" id="A0A852VC66"/>